<dbReference type="RefSeq" id="WP_010915693.1">
    <property type="nucleotide sequence ID" value="NZ_CP033507.1"/>
</dbReference>
<organism evidence="1 2">
    <name type="scientific">Mesorhizobium jarvisii</name>
    <dbReference type="NCBI Taxonomy" id="1777867"/>
    <lineage>
        <taxon>Bacteria</taxon>
        <taxon>Pseudomonadati</taxon>
        <taxon>Pseudomonadota</taxon>
        <taxon>Alphaproteobacteria</taxon>
        <taxon>Hyphomicrobiales</taxon>
        <taxon>Phyllobacteriaceae</taxon>
        <taxon>Mesorhizobium</taxon>
    </lineage>
</organism>
<reference evidence="1 2" key="1">
    <citation type="submission" date="2018-09" db="EMBL/GenBank/DDBJ databases">
        <title>Mesorhizobium carmichaelinearum sp. nov. isolated from Carmichaelinea spp. root nodules in New Zealand.</title>
        <authorList>
            <person name="De Meyer S.E."/>
        </authorList>
    </citation>
    <scope>NUCLEOTIDE SEQUENCE [LARGE SCALE GENOMIC DNA]</scope>
    <source>
        <strain evidence="1 2">LMG 28313</strain>
    </source>
</reference>
<name>A0A6M7TJM6_9HYPH</name>
<evidence type="ECO:0000313" key="2">
    <source>
        <dbReference type="Proteomes" id="UP000275530"/>
    </source>
</evidence>
<evidence type="ECO:0000313" key="1">
    <source>
        <dbReference type="EMBL" id="RJT31105.1"/>
    </source>
</evidence>
<dbReference type="EMBL" id="QZXA01000009">
    <property type="protein sequence ID" value="RJT31105.1"/>
    <property type="molecule type" value="Genomic_DNA"/>
</dbReference>
<keyword evidence="2" id="KW-1185">Reference proteome</keyword>
<dbReference type="Proteomes" id="UP000275530">
    <property type="component" value="Unassembled WGS sequence"/>
</dbReference>
<sequence>MSSPEAFDAFKGVLDDYAAGDGALPVRYENEFVQDLLDANTPAWLYVEVYGDTYNQDTMGAPGANAWEERGVTYLHVMTPSGSGSRAGRVHANRLLYLFREKPIGNLFMPEMSIGEGSPGQDFPNYYSTAGTIFWTRRDITSTPTT</sequence>
<comment type="caution">
    <text evidence="1">The sequence shown here is derived from an EMBL/GenBank/DDBJ whole genome shotgun (WGS) entry which is preliminary data.</text>
</comment>
<protein>
    <submittedName>
        <fullName evidence="1">Uncharacterized protein</fullName>
    </submittedName>
</protein>
<proteinExistence type="predicted"/>
<dbReference type="AlphaFoldDB" id="A0A6M7TJM6"/>
<accession>A0A6M7TJM6</accession>
<dbReference type="Gene3D" id="3.30.2000.20">
    <property type="match status" value="1"/>
</dbReference>
<gene>
    <name evidence="1" type="ORF">D3242_22865</name>
</gene>